<evidence type="ECO:0000313" key="2">
    <source>
        <dbReference type="EMBL" id="ETF00907.1"/>
    </source>
</evidence>
<dbReference type="EMBL" id="AYXT01000013">
    <property type="protein sequence ID" value="ETF00907.1"/>
    <property type="molecule type" value="Genomic_DNA"/>
</dbReference>
<keyword evidence="3" id="KW-1185">Reference proteome</keyword>
<comment type="caution">
    <text evidence="2">The sequence shown here is derived from an EMBL/GenBank/DDBJ whole genome shotgun (WGS) entry which is preliminary data.</text>
</comment>
<feature type="chain" id="PRO_5004772908" description="Conjugal transfer protein" evidence="1">
    <location>
        <begin position="19"/>
        <end position="47"/>
    </location>
</feature>
<dbReference type="PATRIC" id="fig|1424334.3.peg.3880"/>
<feature type="signal peptide" evidence="1">
    <location>
        <begin position="1"/>
        <end position="18"/>
    </location>
</feature>
<proteinExistence type="predicted"/>
<dbReference type="PROSITE" id="PS51257">
    <property type="entry name" value="PROKAR_LIPOPROTEIN"/>
    <property type="match status" value="1"/>
</dbReference>
<evidence type="ECO:0000256" key="1">
    <source>
        <dbReference type="SAM" id="SignalP"/>
    </source>
</evidence>
<organism evidence="2 3">
    <name type="scientific">Advenella kashmirensis W13003</name>
    <dbReference type="NCBI Taxonomy" id="1424334"/>
    <lineage>
        <taxon>Bacteria</taxon>
        <taxon>Pseudomonadati</taxon>
        <taxon>Pseudomonadota</taxon>
        <taxon>Betaproteobacteria</taxon>
        <taxon>Burkholderiales</taxon>
        <taxon>Alcaligenaceae</taxon>
    </lineage>
</organism>
<sequence>MKKLFSSVLMLVVLTACASHTPAPKPTGKPFPINQDYKVKGAERHVL</sequence>
<evidence type="ECO:0008006" key="4">
    <source>
        <dbReference type="Google" id="ProtNLM"/>
    </source>
</evidence>
<protein>
    <recommendedName>
        <fullName evidence="4">Conjugal transfer protein</fullName>
    </recommendedName>
</protein>
<evidence type="ECO:0000313" key="3">
    <source>
        <dbReference type="Proteomes" id="UP000018733"/>
    </source>
</evidence>
<dbReference type="RefSeq" id="WP_024006792.1">
    <property type="nucleotide sequence ID" value="NZ_KI650982.1"/>
</dbReference>
<keyword evidence="1" id="KW-0732">Signal</keyword>
<dbReference type="STRING" id="1424334.W822_19315"/>
<accession>V8QML1</accession>
<name>V8QML1_9BURK</name>
<gene>
    <name evidence="2" type="ORF">W822_19315</name>
</gene>
<dbReference type="Proteomes" id="UP000018733">
    <property type="component" value="Unassembled WGS sequence"/>
</dbReference>
<dbReference type="AlphaFoldDB" id="V8QML1"/>
<dbReference type="HOGENOM" id="CLU_3163727_0_0_4"/>
<reference evidence="2 3" key="1">
    <citation type="journal article" date="2014" name="Genome Announc.">
        <title>Draft Genome Sequence of Advenella kashmirensis Strain W13003, a Polycyclic Aromatic Hydrocarbon-Degrading Bacterium.</title>
        <authorList>
            <person name="Wang X."/>
            <person name="Jin D."/>
            <person name="Zhou L."/>
            <person name="Wu L."/>
            <person name="An W."/>
            <person name="Zhao L."/>
        </authorList>
    </citation>
    <scope>NUCLEOTIDE SEQUENCE [LARGE SCALE GENOMIC DNA]</scope>
    <source>
        <strain evidence="2 3">W13003</strain>
    </source>
</reference>